<reference evidence="2" key="1">
    <citation type="journal article" date="2014" name="Int. J. Syst. Evol. Microbiol.">
        <title>Complete genome sequence of Corynebacterium casei LMG S-19264T (=DSM 44701T), isolated from a smear-ripened cheese.</title>
        <authorList>
            <consortium name="US DOE Joint Genome Institute (JGI-PGF)"/>
            <person name="Walter F."/>
            <person name="Albersmeier A."/>
            <person name="Kalinowski J."/>
            <person name="Ruckert C."/>
        </authorList>
    </citation>
    <scope>NUCLEOTIDE SEQUENCE</scope>
    <source>
        <strain evidence="2">JCM 5016</strain>
    </source>
</reference>
<dbReference type="Proteomes" id="UP000623010">
    <property type="component" value="Unassembled WGS sequence"/>
</dbReference>
<dbReference type="RefSeq" id="WP_190058169.1">
    <property type="nucleotide sequence ID" value="NZ_BMWH01000012.1"/>
</dbReference>
<sequence>MLSGFGTHPRPAVGRARWTVLVLAVLAGLLAMHALSPAGTPAAGTHSAMPLSGAGAHSAMPPSGTSGHHVPTAAAHGTGACRHLSDADTGDVGMHHTGGTCAAGAVSTGYAPPALPPAPPGTAAPDAAHTVPTTLSTTGRAPPDLAELQLLRI</sequence>
<dbReference type="InterPro" id="IPR046151">
    <property type="entry name" value="DUF6153"/>
</dbReference>
<proteinExistence type="predicted"/>
<comment type="caution">
    <text evidence="2">The sequence shown here is derived from an EMBL/GenBank/DDBJ whole genome shotgun (WGS) entry which is preliminary data.</text>
</comment>
<accession>A0A918RAQ1</accession>
<reference evidence="2" key="2">
    <citation type="submission" date="2020-09" db="EMBL/GenBank/DDBJ databases">
        <authorList>
            <person name="Sun Q."/>
            <person name="Ohkuma M."/>
        </authorList>
    </citation>
    <scope>NUCLEOTIDE SEQUENCE</scope>
    <source>
        <strain evidence="2">JCM 5016</strain>
    </source>
</reference>
<dbReference type="Pfam" id="PF19650">
    <property type="entry name" value="DUF6153"/>
    <property type="match status" value="1"/>
</dbReference>
<feature type="compositionally biased region" description="Pro residues" evidence="1">
    <location>
        <begin position="113"/>
        <end position="122"/>
    </location>
</feature>
<evidence type="ECO:0000256" key="1">
    <source>
        <dbReference type="SAM" id="MobiDB-lite"/>
    </source>
</evidence>
<evidence type="ECO:0000313" key="3">
    <source>
        <dbReference type="Proteomes" id="UP000623010"/>
    </source>
</evidence>
<feature type="region of interest" description="Disordered" evidence="1">
    <location>
        <begin position="112"/>
        <end position="141"/>
    </location>
</feature>
<organism evidence="2 3">
    <name type="scientific">Streptomyces echinoruber</name>
    <dbReference type="NCBI Taxonomy" id="68898"/>
    <lineage>
        <taxon>Bacteria</taxon>
        <taxon>Bacillati</taxon>
        <taxon>Actinomycetota</taxon>
        <taxon>Actinomycetes</taxon>
        <taxon>Kitasatosporales</taxon>
        <taxon>Streptomycetaceae</taxon>
        <taxon>Streptomyces</taxon>
    </lineage>
</organism>
<name>A0A918RAQ1_9ACTN</name>
<dbReference type="AlphaFoldDB" id="A0A918RAQ1"/>
<keyword evidence="3" id="KW-1185">Reference proteome</keyword>
<dbReference type="EMBL" id="BMWH01000012">
    <property type="protein sequence ID" value="GGZ91743.1"/>
    <property type="molecule type" value="Genomic_DNA"/>
</dbReference>
<evidence type="ECO:0000313" key="2">
    <source>
        <dbReference type="EMBL" id="GGZ91743.1"/>
    </source>
</evidence>
<protein>
    <submittedName>
        <fullName evidence="2">Uncharacterized protein</fullName>
    </submittedName>
</protein>
<gene>
    <name evidence="2" type="ORF">GCM10010389_32810</name>
</gene>
<feature type="region of interest" description="Disordered" evidence="1">
    <location>
        <begin position="39"/>
        <end position="74"/>
    </location>
</feature>